<name>A0A5B7WS52_9MICC</name>
<dbReference type="KEGG" id="gcr:GcLGCM259_1180"/>
<dbReference type="InterPro" id="IPR027417">
    <property type="entry name" value="P-loop_NTPase"/>
</dbReference>
<accession>A0A5B7WS52</accession>
<evidence type="ECO:0000256" key="1">
    <source>
        <dbReference type="ARBA" id="ARBA00022679"/>
    </source>
</evidence>
<dbReference type="SUPFAM" id="SSF52540">
    <property type="entry name" value="P-loop containing nucleoside triphosphate hydrolases"/>
    <property type="match status" value="1"/>
</dbReference>
<dbReference type="InterPro" id="IPR037359">
    <property type="entry name" value="NST/OST"/>
</dbReference>
<reference evidence="2 3" key="1">
    <citation type="submission" date="2018-12" db="EMBL/GenBank/DDBJ databases">
        <title>Complete Genome Sequence of Glutamicibacter creatinolyticus strain LGCM259,isolated from an abscess of a 12-year-old mare in Italy.</title>
        <authorList>
            <person name="Santos R.G."/>
            <person name="Silva A.L."/>
            <person name="Seyffert N."/>
            <person name="Castro T.L.P."/>
            <person name="Attili A.R."/>
            <person name="Rifici C."/>
            <person name="Mazzullo G."/>
            <person name="Brenig B."/>
            <person name="Venanzi F."/>
            <person name="Azevedo V."/>
        </authorList>
    </citation>
    <scope>NUCLEOTIDE SEQUENCE [LARGE SCALE GENOMIC DNA]</scope>
    <source>
        <strain evidence="2 3">LGCM 259</strain>
    </source>
</reference>
<dbReference type="EMBL" id="CP034412">
    <property type="protein sequence ID" value="QCY46921.1"/>
    <property type="molecule type" value="Genomic_DNA"/>
</dbReference>
<proteinExistence type="predicted"/>
<dbReference type="Proteomes" id="UP000307000">
    <property type="component" value="Chromosome"/>
</dbReference>
<dbReference type="RefSeq" id="WP_138926062.1">
    <property type="nucleotide sequence ID" value="NZ_CP034412.1"/>
</dbReference>
<keyword evidence="3" id="KW-1185">Reference proteome</keyword>
<gene>
    <name evidence="2" type="ORF">GcLGCM259_1180</name>
</gene>
<dbReference type="PANTHER" id="PTHR10605:SF56">
    <property type="entry name" value="BIFUNCTIONAL HEPARAN SULFATE N-DEACETYLASE_N-SULFOTRANSFERASE"/>
    <property type="match status" value="1"/>
</dbReference>
<sequence>MTKQEFVVEDTIQHSARQFARTTLVGFGQMTASLRMQPGFIIAGAQRCATTSLFRMLARHPQVRPPMLNKGIHFFDTAERFSRGPNFYAGHFPLRRPWGSDRISGEASPYYLFHPLAMQRIAEVAPQAQVIVLLRDPAQRAFSAYKQEKGRGFETLSFEEALDREPERLAGEEEKIIADPNYQSFAHQHYGYVARGRYTAQLRRAKNALAPGKLTILDADAFFRPGLEGWDQLLNSIGLDPWRPEEIIHSNSRPSAEMAPQLRQLLDREFAGENDELIRFLGYTPSWLQ</sequence>
<dbReference type="GO" id="GO:0008146">
    <property type="term" value="F:sulfotransferase activity"/>
    <property type="evidence" value="ECO:0007669"/>
    <property type="project" value="InterPro"/>
</dbReference>
<evidence type="ECO:0008006" key="4">
    <source>
        <dbReference type="Google" id="ProtNLM"/>
    </source>
</evidence>
<dbReference type="PANTHER" id="PTHR10605">
    <property type="entry name" value="HEPARAN SULFATE SULFOTRANSFERASE"/>
    <property type="match status" value="1"/>
</dbReference>
<keyword evidence="1" id="KW-0808">Transferase</keyword>
<evidence type="ECO:0000313" key="3">
    <source>
        <dbReference type="Proteomes" id="UP000307000"/>
    </source>
</evidence>
<dbReference type="AlphaFoldDB" id="A0A5B7WS52"/>
<protein>
    <recommendedName>
        <fullName evidence="4">Sulfotransferase</fullName>
    </recommendedName>
</protein>
<dbReference type="Gene3D" id="3.40.50.300">
    <property type="entry name" value="P-loop containing nucleotide triphosphate hydrolases"/>
    <property type="match status" value="1"/>
</dbReference>
<evidence type="ECO:0000313" key="2">
    <source>
        <dbReference type="EMBL" id="QCY46921.1"/>
    </source>
</evidence>
<organism evidence="2 3">
    <name type="scientific">Glutamicibacter creatinolyticus</name>
    <dbReference type="NCBI Taxonomy" id="162496"/>
    <lineage>
        <taxon>Bacteria</taxon>
        <taxon>Bacillati</taxon>
        <taxon>Actinomycetota</taxon>
        <taxon>Actinomycetes</taxon>
        <taxon>Micrococcales</taxon>
        <taxon>Micrococcaceae</taxon>
        <taxon>Glutamicibacter</taxon>
    </lineage>
</organism>